<gene>
    <name evidence="2" type="ORF">GCM10010992_15070</name>
</gene>
<name>A0ABQ2NJI5_9FLAO</name>
<organism evidence="2 3">
    <name type="scientific">Cloacibacterium rupense</name>
    <dbReference type="NCBI Taxonomy" id="517423"/>
    <lineage>
        <taxon>Bacteria</taxon>
        <taxon>Pseudomonadati</taxon>
        <taxon>Bacteroidota</taxon>
        <taxon>Flavobacteriia</taxon>
        <taxon>Flavobacteriales</taxon>
        <taxon>Weeksellaceae</taxon>
    </lineage>
</organism>
<reference evidence="3" key="1">
    <citation type="journal article" date="2019" name="Int. J. Syst. Evol. Microbiol.">
        <title>The Global Catalogue of Microorganisms (GCM) 10K type strain sequencing project: providing services to taxonomists for standard genome sequencing and annotation.</title>
        <authorList>
            <consortium name="The Broad Institute Genomics Platform"/>
            <consortium name="The Broad Institute Genome Sequencing Center for Infectious Disease"/>
            <person name="Wu L."/>
            <person name="Ma J."/>
        </authorList>
    </citation>
    <scope>NUCLEOTIDE SEQUENCE [LARGE SCALE GENOMIC DNA]</scope>
    <source>
        <strain evidence="3">CGMCC 1.7656</strain>
    </source>
</reference>
<evidence type="ECO:0000313" key="2">
    <source>
        <dbReference type="EMBL" id="GGP04102.1"/>
    </source>
</evidence>
<dbReference type="Proteomes" id="UP000620064">
    <property type="component" value="Unassembled WGS sequence"/>
</dbReference>
<proteinExistence type="predicted"/>
<keyword evidence="1" id="KW-0472">Membrane</keyword>
<evidence type="ECO:0000256" key="1">
    <source>
        <dbReference type="SAM" id="Phobius"/>
    </source>
</evidence>
<keyword evidence="1" id="KW-1133">Transmembrane helix</keyword>
<dbReference type="RefSeq" id="WP_188617458.1">
    <property type="nucleotide sequence ID" value="NZ_BMLV01000002.1"/>
</dbReference>
<accession>A0ABQ2NJI5</accession>
<keyword evidence="1" id="KW-0812">Transmembrane</keyword>
<comment type="caution">
    <text evidence="2">The sequence shown here is derived from an EMBL/GenBank/DDBJ whole genome shotgun (WGS) entry which is preliminary data.</text>
</comment>
<dbReference type="EMBL" id="BMLV01000002">
    <property type="protein sequence ID" value="GGP04102.1"/>
    <property type="molecule type" value="Genomic_DNA"/>
</dbReference>
<evidence type="ECO:0008006" key="4">
    <source>
        <dbReference type="Google" id="ProtNLM"/>
    </source>
</evidence>
<sequence length="181" mass="21611">MKILKGCLSVFLIFVLIISTIISIFFYKKSKAHQLQYDKVNIVLMQYENKMKERNAIVFRNYSEKDSIFILAKKSDSILKIKKSLKELLWNEFYLSSKTYGNKNFEKIDEELKYLNIDYNGLLNDYQLAFTIFPANLVKNETHKRFDFFDVSYAGNNVEKMKKRKEVEHWVETGEWKAEKK</sequence>
<feature type="transmembrane region" description="Helical" evidence="1">
    <location>
        <begin position="7"/>
        <end position="27"/>
    </location>
</feature>
<keyword evidence="3" id="KW-1185">Reference proteome</keyword>
<protein>
    <recommendedName>
        <fullName evidence="4">Lipoprotein</fullName>
    </recommendedName>
</protein>
<evidence type="ECO:0000313" key="3">
    <source>
        <dbReference type="Proteomes" id="UP000620064"/>
    </source>
</evidence>